<gene>
    <name evidence="3" type="ORF">C7212DRAFT_278654</name>
</gene>
<feature type="chain" id="PRO_5016248180" evidence="2">
    <location>
        <begin position="23"/>
        <end position="101"/>
    </location>
</feature>
<dbReference type="EMBL" id="PYWC01000034">
    <property type="protein sequence ID" value="PWW76360.1"/>
    <property type="molecule type" value="Genomic_DNA"/>
</dbReference>
<accession>A0A317SRE2</accession>
<sequence length="101" mass="11378">TPLRISILLISLLALENDRRDARDHDFRSRLHLSTYLCTTSIAVAISFHIAHEPSELKERLFFPLGICLQVLSPACLFAGLGNYVQTFGRIRICLKKAVLV</sequence>
<comment type="caution">
    <text evidence="3">The sequence shown here is derived from an EMBL/GenBank/DDBJ whole genome shotgun (WGS) entry which is preliminary data.</text>
</comment>
<organism evidence="3 4">
    <name type="scientific">Tuber magnatum</name>
    <name type="common">white Piedmont truffle</name>
    <dbReference type="NCBI Taxonomy" id="42249"/>
    <lineage>
        <taxon>Eukaryota</taxon>
        <taxon>Fungi</taxon>
        <taxon>Dikarya</taxon>
        <taxon>Ascomycota</taxon>
        <taxon>Pezizomycotina</taxon>
        <taxon>Pezizomycetes</taxon>
        <taxon>Pezizales</taxon>
        <taxon>Tuberaceae</taxon>
        <taxon>Tuber</taxon>
    </lineage>
</organism>
<keyword evidence="1" id="KW-1133">Transmembrane helix</keyword>
<dbReference type="AlphaFoldDB" id="A0A317SRE2"/>
<feature type="transmembrane region" description="Helical" evidence="1">
    <location>
        <begin position="33"/>
        <end position="51"/>
    </location>
</feature>
<keyword evidence="1" id="KW-0472">Membrane</keyword>
<dbReference type="Proteomes" id="UP000246991">
    <property type="component" value="Unassembled WGS sequence"/>
</dbReference>
<evidence type="ECO:0000313" key="4">
    <source>
        <dbReference type="Proteomes" id="UP000246991"/>
    </source>
</evidence>
<name>A0A317SRE2_9PEZI</name>
<evidence type="ECO:0000256" key="1">
    <source>
        <dbReference type="SAM" id="Phobius"/>
    </source>
</evidence>
<keyword evidence="4" id="KW-1185">Reference proteome</keyword>
<keyword evidence="1" id="KW-0812">Transmembrane</keyword>
<keyword evidence="2" id="KW-0732">Signal</keyword>
<feature type="signal peptide" evidence="2">
    <location>
        <begin position="1"/>
        <end position="22"/>
    </location>
</feature>
<protein>
    <submittedName>
        <fullName evidence="3">Uncharacterized protein</fullName>
    </submittedName>
</protein>
<feature type="transmembrane region" description="Helical" evidence="1">
    <location>
        <begin position="63"/>
        <end position="85"/>
    </location>
</feature>
<evidence type="ECO:0000256" key="2">
    <source>
        <dbReference type="SAM" id="SignalP"/>
    </source>
</evidence>
<dbReference type="OrthoDB" id="5525680at2759"/>
<evidence type="ECO:0000313" key="3">
    <source>
        <dbReference type="EMBL" id="PWW76360.1"/>
    </source>
</evidence>
<reference evidence="3 4" key="1">
    <citation type="submission" date="2018-03" db="EMBL/GenBank/DDBJ databases">
        <title>Genomes of Pezizomycetes fungi and the evolution of truffles.</title>
        <authorList>
            <person name="Murat C."/>
            <person name="Payen T."/>
            <person name="Noel B."/>
            <person name="Kuo A."/>
            <person name="Martin F.M."/>
        </authorList>
    </citation>
    <scope>NUCLEOTIDE SEQUENCE [LARGE SCALE GENOMIC DNA]</scope>
    <source>
        <strain evidence="3">091103-1</strain>
    </source>
</reference>
<feature type="non-terminal residue" evidence="3">
    <location>
        <position position="1"/>
    </location>
</feature>
<proteinExistence type="predicted"/>